<dbReference type="SMART" id="SM00382">
    <property type="entry name" value="AAA"/>
    <property type="match status" value="1"/>
</dbReference>
<evidence type="ECO:0000256" key="5">
    <source>
        <dbReference type="ARBA" id="ARBA00022989"/>
    </source>
</evidence>
<keyword evidence="3" id="KW-0547">Nucleotide-binding</keyword>
<dbReference type="Gene3D" id="1.20.1560.10">
    <property type="entry name" value="ABC transporter type 1, transmembrane domain"/>
    <property type="match status" value="1"/>
</dbReference>
<feature type="domain" description="ABC transporter" evidence="8">
    <location>
        <begin position="381"/>
        <end position="618"/>
    </location>
</feature>
<keyword evidence="11" id="KW-1185">Reference proteome</keyword>
<dbReference type="PROSITE" id="PS50893">
    <property type="entry name" value="ABC_TRANSPORTER_2"/>
    <property type="match status" value="1"/>
</dbReference>
<reference evidence="10 11" key="1">
    <citation type="journal article" date="2012" name="Nucleic Acids Res.">
        <title>Sequencing of the smallest Apicomplexan genome from the human pathogen Babesia microti.</title>
        <authorList>
            <person name="Cornillot E."/>
            <person name="Hadj-Kaddour K."/>
            <person name="Dassouli A."/>
            <person name="Noel B."/>
            <person name="Ranwez V."/>
            <person name="Vacherie B."/>
            <person name="Augagneur Y."/>
            <person name="Bres V."/>
            <person name="Duclos A."/>
            <person name="Randazzo S."/>
            <person name="Carcy B."/>
            <person name="Debierre-Grockiego F."/>
            <person name="Delbecq S."/>
            <person name="Moubri-Menage K."/>
            <person name="Shams-Eldin H."/>
            <person name="Usmani-Brown S."/>
            <person name="Bringaud F."/>
            <person name="Wincker P."/>
            <person name="Vivares C.P."/>
            <person name="Schwarz R.T."/>
            <person name="Schetters T.P."/>
            <person name="Krause P.J."/>
            <person name="Gorenflot A."/>
            <person name="Berry V."/>
            <person name="Barbe V."/>
            <person name="Ben Mamoun C."/>
        </authorList>
    </citation>
    <scope>NUCLEOTIDE SEQUENCE [LARGE SCALE GENOMIC DNA]</scope>
    <source>
        <strain evidence="10 11">RI</strain>
    </source>
</reference>
<dbReference type="Pfam" id="PF00664">
    <property type="entry name" value="ABC_membrane"/>
    <property type="match status" value="1"/>
</dbReference>
<evidence type="ECO:0000259" key="9">
    <source>
        <dbReference type="PROSITE" id="PS50929"/>
    </source>
</evidence>
<accession>A0A1R4AA33</accession>
<dbReference type="RefSeq" id="XP_021338051.1">
    <property type="nucleotide sequence ID" value="XM_021483089.1"/>
</dbReference>
<dbReference type="InterPro" id="IPR011527">
    <property type="entry name" value="ABC1_TM_dom"/>
</dbReference>
<evidence type="ECO:0000256" key="1">
    <source>
        <dbReference type="ARBA" id="ARBA00004141"/>
    </source>
</evidence>
<dbReference type="Proteomes" id="UP000002899">
    <property type="component" value="Chromosome II"/>
</dbReference>
<dbReference type="GO" id="GO:0016020">
    <property type="term" value="C:membrane"/>
    <property type="evidence" value="ECO:0007669"/>
    <property type="project" value="UniProtKB-SubCell"/>
</dbReference>
<proteinExistence type="predicted"/>
<dbReference type="GO" id="GO:0005524">
    <property type="term" value="F:ATP binding"/>
    <property type="evidence" value="ECO:0007669"/>
    <property type="project" value="UniProtKB-KW"/>
</dbReference>
<evidence type="ECO:0000256" key="2">
    <source>
        <dbReference type="ARBA" id="ARBA00022692"/>
    </source>
</evidence>
<evidence type="ECO:0000256" key="6">
    <source>
        <dbReference type="ARBA" id="ARBA00023136"/>
    </source>
</evidence>
<name>A0A1R4AA33_BABMR</name>
<dbReference type="VEuPathDB" id="PiroplasmaDB:BMR1_02g00725"/>
<evidence type="ECO:0000259" key="8">
    <source>
        <dbReference type="PROSITE" id="PS50893"/>
    </source>
</evidence>
<protein>
    <submittedName>
        <fullName evidence="10">ABC transporter</fullName>
    </submittedName>
</protein>
<dbReference type="AlphaFoldDB" id="A0A1R4AA33"/>
<evidence type="ECO:0000256" key="3">
    <source>
        <dbReference type="ARBA" id="ARBA00022741"/>
    </source>
</evidence>
<dbReference type="InterPro" id="IPR003439">
    <property type="entry name" value="ABC_transporter-like_ATP-bd"/>
</dbReference>
<dbReference type="GO" id="GO:0016887">
    <property type="term" value="F:ATP hydrolysis activity"/>
    <property type="evidence" value="ECO:0007669"/>
    <property type="project" value="InterPro"/>
</dbReference>
<sequence>MGCGQSKWRNNACDGCPVFDYLKKFVIDLESWEKLHLFIGTLALVSSAATNLAYPRLIGSIIDSTTTKSISIGSTDISSGLTPSSGFENLFGIYNFFGGSDSTFKKLLFTALPLYMIGSLSSYIRVYNFQKAKYLIEKRYRIQMYRTLMLQGLPFFHLQSSGSLLNNLVKDCEDGPKTLIDCFVQFLRACNSLFGGAFNIILLSPKLAGTSLLIIPIFAFTAMGYSKLIKKLKSREKELQNGAFGCAGEALNGVETVKYLGMEEFEIDKFTAMLQSVDNTADIVAAADGGFMATILAGINACMLVIMYLGSEQMSQGFITVGNLASFSIYGGMIGLGASSISKIVTEVTKALVSLKTIYDIIQLPMEQQSGLKLHDVKGKIEFRNVVFSYPNRKDFFIFNNLNLTILPGEAVSIVGASGSGKSTLLLLFSTLFKPSSGMVLLDDVNIDTLDSSWYRRHVFGVVSQEPVLFNGTIFDNICYGYQNATAEEVYEAAMKSNIHDFIVSLPNRYDTMVGQNGVMLSMGQKQRIAIARAIIRDPPILILDEATSALDAGSESIVQAAIERAMEGRTVLMVTHRETNMKRANKVLVLDKGGIVASGSLKDVSKCDVYRRIFNLTI</sequence>
<gene>
    <name evidence="10" type="ORF">BMR1_02g00725</name>
</gene>
<dbReference type="InterPro" id="IPR027417">
    <property type="entry name" value="P-loop_NTPase"/>
</dbReference>
<dbReference type="KEGG" id="bmic:BMR1_02g00725"/>
<evidence type="ECO:0000256" key="4">
    <source>
        <dbReference type="ARBA" id="ARBA00022840"/>
    </source>
</evidence>
<dbReference type="PANTHER" id="PTHR43394">
    <property type="entry name" value="ATP-DEPENDENT PERMEASE MDL1, MITOCHONDRIAL"/>
    <property type="match status" value="1"/>
</dbReference>
<feature type="transmembrane region" description="Helical" evidence="7">
    <location>
        <begin position="35"/>
        <end position="54"/>
    </location>
</feature>
<dbReference type="GO" id="GO:0015421">
    <property type="term" value="F:ABC-type oligopeptide transporter activity"/>
    <property type="evidence" value="ECO:0007669"/>
    <property type="project" value="TreeGrafter"/>
</dbReference>
<evidence type="ECO:0000313" key="10">
    <source>
        <dbReference type="EMBL" id="SJK85835.1"/>
    </source>
</evidence>
<organism evidence="10 11">
    <name type="scientific">Babesia microti (strain RI)</name>
    <dbReference type="NCBI Taxonomy" id="1133968"/>
    <lineage>
        <taxon>Eukaryota</taxon>
        <taxon>Sar</taxon>
        <taxon>Alveolata</taxon>
        <taxon>Apicomplexa</taxon>
        <taxon>Aconoidasida</taxon>
        <taxon>Piroplasmida</taxon>
        <taxon>Babesiidae</taxon>
        <taxon>Babesia</taxon>
    </lineage>
</organism>
<reference evidence="10 11" key="3">
    <citation type="journal article" date="2016" name="Sci. Rep.">
        <title>Genome-wide diversity and gene expression profiling of Babesia microti isolates identify polymorphic genes that mediate host-pathogen interactions.</title>
        <authorList>
            <person name="Silva J.C."/>
            <person name="Cornillot E."/>
            <person name="McCracken C."/>
            <person name="Usmani-Brown S."/>
            <person name="Dwivedi A."/>
            <person name="Ifeonu O.O."/>
            <person name="Crabtree J."/>
            <person name="Gotia H.T."/>
            <person name="Virji A.Z."/>
            <person name="Reynes C."/>
            <person name="Colinge J."/>
            <person name="Kumar V."/>
            <person name="Lawres L."/>
            <person name="Pazzi J.E."/>
            <person name="Pablo J.V."/>
            <person name="Hung C."/>
            <person name="Brancato J."/>
            <person name="Kumari P."/>
            <person name="Orvis J."/>
            <person name="Tretina K."/>
            <person name="Chibucos M."/>
            <person name="Ott S."/>
            <person name="Sadzewicz L."/>
            <person name="Sengamalay N."/>
            <person name="Shetty A.C."/>
            <person name="Su Q."/>
            <person name="Tallon L."/>
            <person name="Fraser C.M."/>
            <person name="Frutos R."/>
            <person name="Molina D.M."/>
            <person name="Krause P.J."/>
            <person name="Ben Mamoun C."/>
        </authorList>
    </citation>
    <scope>NUCLEOTIDE SEQUENCE [LARGE SCALE GENOMIC DNA]</scope>
    <source>
        <strain evidence="10 11">RI</strain>
    </source>
</reference>
<evidence type="ECO:0000313" key="11">
    <source>
        <dbReference type="Proteomes" id="UP000002899"/>
    </source>
</evidence>
<feature type="transmembrane region" description="Helical" evidence="7">
    <location>
        <begin position="107"/>
        <end position="127"/>
    </location>
</feature>
<dbReference type="InterPro" id="IPR003593">
    <property type="entry name" value="AAA+_ATPase"/>
</dbReference>
<evidence type="ECO:0000256" key="7">
    <source>
        <dbReference type="SAM" id="Phobius"/>
    </source>
</evidence>
<keyword evidence="2 7" id="KW-0812">Transmembrane</keyword>
<feature type="transmembrane region" description="Helical" evidence="7">
    <location>
        <begin position="317"/>
        <end position="336"/>
    </location>
</feature>
<comment type="subcellular location">
    <subcellularLocation>
        <location evidence="1">Membrane</location>
        <topology evidence="1">Multi-pass membrane protein</topology>
    </subcellularLocation>
</comment>
<dbReference type="PROSITE" id="PS50929">
    <property type="entry name" value="ABC_TM1F"/>
    <property type="match status" value="1"/>
</dbReference>
<dbReference type="InterPro" id="IPR039421">
    <property type="entry name" value="Type_1_exporter"/>
</dbReference>
<dbReference type="Gene3D" id="3.40.50.300">
    <property type="entry name" value="P-loop containing nucleotide triphosphate hydrolases"/>
    <property type="match status" value="1"/>
</dbReference>
<keyword evidence="6 7" id="KW-0472">Membrane</keyword>
<dbReference type="PANTHER" id="PTHR43394:SF1">
    <property type="entry name" value="ATP-BINDING CASSETTE SUB-FAMILY B MEMBER 10, MITOCHONDRIAL"/>
    <property type="match status" value="1"/>
</dbReference>
<dbReference type="InterPro" id="IPR036640">
    <property type="entry name" value="ABC1_TM_sf"/>
</dbReference>
<dbReference type="SUPFAM" id="SSF90123">
    <property type="entry name" value="ABC transporter transmembrane region"/>
    <property type="match status" value="1"/>
</dbReference>
<keyword evidence="5 7" id="KW-1133">Transmembrane helix</keyword>
<feature type="domain" description="ABC transmembrane type-1" evidence="9">
    <location>
        <begin position="38"/>
        <end position="350"/>
    </location>
</feature>
<feature type="transmembrane region" description="Helical" evidence="7">
    <location>
        <begin position="291"/>
        <end position="311"/>
    </location>
</feature>
<dbReference type="GeneID" id="24423934"/>
<feature type="transmembrane region" description="Helical" evidence="7">
    <location>
        <begin position="207"/>
        <end position="225"/>
    </location>
</feature>
<dbReference type="Pfam" id="PF00005">
    <property type="entry name" value="ABC_tran"/>
    <property type="match status" value="1"/>
</dbReference>
<dbReference type="EMBL" id="FO082872">
    <property type="protein sequence ID" value="SJK85835.1"/>
    <property type="molecule type" value="Genomic_DNA"/>
</dbReference>
<keyword evidence="4" id="KW-0067">ATP-binding</keyword>
<dbReference type="OrthoDB" id="6500128at2759"/>
<reference evidence="10 11" key="2">
    <citation type="journal article" date="2013" name="PLoS ONE">
        <title>Whole genome mapping and re-organization of the nuclear and mitochondrial genomes of Babesia microti isolates.</title>
        <authorList>
            <person name="Cornillot E."/>
            <person name="Dassouli A."/>
            <person name="Garg A."/>
            <person name="Pachikara N."/>
            <person name="Randazzo S."/>
            <person name="Depoix D."/>
            <person name="Carcy B."/>
            <person name="Delbecq S."/>
            <person name="Frutos R."/>
            <person name="Silva J.C."/>
            <person name="Sutton R."/>
            <person name="Krause P.J."/>
            <person name="Mamoun C.B."/>
        </authorList>
    </citation>
    <scope>NUCLEOTIDE SEQUENCE [LARGE SCALE GENOMIC DNA]</scope>
    <source>
        <strain evidence="10 11">RI</strain>
    </source>
</reference>
<dbReference type="SUPFAM" id="SSF52540">
    <property type="entry name" value="P-loop containing nucleoside triphosphate hydrolases"/>
    <property type="match status" value="1"/>
</dbReference>
<dbReference type="FunFam" id="3.40.50.300:FF:000218">
    <property type="entry name" value="Multidrug ABC transporter ATP-binding protein"/>
    <property type="match status" value="1"/>
</dbReference>